<feature type="site" description="Important for catalytic activity" evidence="7">
    <location>
        <position position="301"/>
    </location>
</feature>
<keyword evidence="5 7" id="KW-0456">Lyase</keyword>
<keyword evidence="1 7" id="KW-1003">Cell membrane</keyword>
<evidence type="ECO:0000313" key="9">
    <source>
        <dbReference type="EMBL" id="HIR56355.1"/>
    </source>
</evidence>
<feature type="compositionally biased region" description="Basic residues" evidence="8">
    <location>
        <begin position="54"/>
        <end position="70"/>
    </location>
</feature>
<dbReference type="EC" id="4.2.2.29" evidence="7"/>
<evidence type="ECO:0000256" key="5">
    <source>
        <dbReference type="ARBA" id="ARBA00023239"/>
    </source>
</evidence>
<dbReference type="Proteomes" id="UP000886785">
    <property type="component" value="Unassembled WGS sequence"/>
</dbReference>
<dbReference type="Pfam" id="PF02618">
    <property type="entry name" value="YceG"/>
    <property type="match status" value="1"/>
</dbReference>
<evidence type="ECO:0000256" key="6">
    <source>
        <dbReference type="ARBA" id="ARBA00023316"/>
    </source>
</evidence>
<feature type="region of interest" description="Disordered" evidence="8">
    <location>
        <begin position="1"/>
        <end position="70"/>
    </location>
</feature>
<organism evidence="9 10">
    <name type="scientific">Candidatus Gallacutalibacter pullicola</name>
    <dbReference type="NCBI Taxonomy" id="2840830"/>
    <lineage>
        <taxon>Bacteria</taxon>
        <taxon>Bacillati</taxon>
        <taxon>Bacillota</taxon>
        <taxon>Clostridia</taxon>
        <taxon>Eubacteriales</taxon>
        <taxon>Candidatus Gallacutalibacter</taxon>
    </lineage>
</organism>
<gene>
    <name evidence="7 9" type="primary">mltG</name>
    <name evidence="9" type="ORF">IAA54_01700</name>
</gene>
<dbReference type="PANTHER" id="PTHR30518:SF2">
    <property type="entry name" value="ENDOLYTIC MUREIN TRANSGLYCOSYLASE"/>
    <property type="match status" value="1"/>
</dbReference>
<evidence type="ECO:0000313" key="10">
    <source>
        <dbReference type="Proteomes" id="UP000886785"/>
    </source>
</evidence>
<dbReference type="PANTHER" id="PTHR30518">
    <property type="entry name" value="ENDOLYTIC MUREIN TRANSGLYCOSYLASE"/>
    <property type="match status" value="1"/>
</dbReference>
<comment type="similarity">
    <text evidence="7">Belongs to the transglycosylase MltG family.</text>
</comment>
<feature type="compositionally biased region" description="Polar residues" evidence="8">
    <location>
        <begin position="22"/>
        <end position="37"/>
    </location>
</feature>
<dbReference type="InterPro" id="IPR003770">
    <property type="entry name" value="MLTG-like"/>
</dbReference>
<reference evidence="9" key="2">
    <citation type="journal article" date="2021" name="PeerJ">
        <title>Extensive microbial diversity within the chicken gut microbiome revealed by metagenomics and culture.</title>
        <authorList>
            <person name="Gilroy R."/>
            <person name="Ravi A."/>
            <person name="Getino M."/>
            <person name="Pursley I."/>
            <person name="Horton D.L."/>
            <person name="Alikhan N.F."/>
            <person name="Baker D."/>
            <person name="Gharbi K."/>
            <person name="Hall N."/>
            <person name="Watson M."/>
            <person name="Adriaenssens E.M."/>
            <person name="Foster-Nyarko E."/>
            <person name="Jarju S."/>
            <person name="Secka A."/>
            <person name="Antonio M."/>
            <person name="Oren A."/>
            <person name="Chaudhuri R.R."/>
            <person name="La Ragione R."/>
            <person name="Hildebrand F."/>
            <person name="Pallen M.J."/>
        </authorList>
    </citation>
    <scope>NUCLEOTIDE SEQUENCE</scope>
    <source>
        <strain evidence="9">ChiSjej1B19-7085</strain>
    </source>
</reference>
<evidence type="ECO:0000256" key="1">
    <source>
        <dbReference type="ARBA" id="ARBA00022475"/>
    </source>
</evidence>
<keyword evidence="6 7" id="KW-0961">Cell wall biogenesis/degradation</keyword>
<dbReference type="NCBIfam" id="TIGR00247">
    <property type="entry name" value="endolytic transglycosylase MltG"/>
    <property type="match status" value="1"/>
</dbReference>
<keyword evidence="3 7" id="KW-1133">Transmembrane helix</keyword>
<accession>A0A9D1DNZ6</accession>
<dbReference type="EMBL" id="DVHF01000021">
    <property type="protein sequence ID" value="HIR56355.1"/>
    <property type="molecule type" value="Genomic_DNA"/>
</dbReference>
<evidence type="ECO:0000256" key="2">
    <source>
        <dbReference type="ARBA" id="ARBA00022692"/>
    </source>
</evidence>
<dbReference type="GO" id="GO:0071555">
    <property type="term" value="P:cell wall organization"/>
    <property type="evidence" value="ECO:0007669"/>
    <property type="project" value="UniProtKB-KW"/>
</dbReference>
<comment type="function">
    <text evidence="7">Functions as a peptidoglycan terminase that cleaves nascent peptidoglycan strands endolytically to terminate their elongation.</text>
</comment>
<keyword evidence="4 7" id="KW-0472">Membrane</keyword>
<dbReference type="Gene3D" id="3.30.1490.480">
    <property type="entry name" value="Endolytic murein transglycosylase"/>
    <property type="match status" value="1"/>
</dbReference>
<protein>
    <recommendedName>
        <fullName evidence="7">Endolytic murein transglycosylase</fullName>
        <ecNumber evidence="7">4.2.2.29</ecNumber>
    </recommendedName>
    <alternativeName>
        <fullName evidence="7">Peptidoglycan lytic transglycosylase</fullName>
    </alternativeName>
    <alternativeName>
        <fullName evidence="7">Peptidoglycan polymerization terminase</fullName>
    </alternativeName>
</protein>
<comment type="subcellular location">
    <subcellularLocation>
        <location evidence="7">Cell membrane</location>
        <topology evidence="7">Single-pass membrane protein</topology>
    </subcellularLocation>
</comment>
<proteinExistence type="inferred from homology"/>
<keyword evidence="2 7" id="KW-0812">Transmembrane</keyword>
<dbReference type="HAMAP" id="MF_02065">
    <property type="entry name" value="MltG"/>
    <property type="match status" value="1"/>
</dbReference>
<dbReference type="GO" id="GO:0008932">
    <property type="term" value="F:lytic endotransglycosylase activity"/>
    <property type="evidence" value="ECO:0007669"/>
    <property type="project" value="UniProtKB-UniRule"/>
</dbReference>
<comment type="catalytic activity">
    <reaction evidence="7">
        <text>a peptidoglycan chain = a peptidoglycan chain with N-acetyl-1,6-anhydromuramyl-[peptide] at the reducing end + a peptidoglycan chain with N-acetylglucosamine at the non-reducing end.</text>
        <dbReference type="EC" id="4.2.2.29"/>
    </reaction>
</comment>
<feature type="transmembrane region" description="Helical" evidence="7">
    <location>
        <begin position="79"/>
        <end position="100"/>
    </location>
</feature>
<name>A0A9D1DNZ6_9FIRM</name>
<evidence type="ECO:0000256" key="7">
    <source>
        <dbReference type="HAMAP-Rule" id="MF_02065"/>
    </source>
</evidence>
<evidence type="ECO:0000256" key="3">
    <source>
        <dbReference type="ARBA" id="ARBA00022989"/>
    </source>
</evidence>
<dbReference type="AlphaFoldDB" id="A0A9D1DNZ6"/>
<sequence length="416" mass="46949">MSDRQPSHYARGGQKQEYTDISGYSSGQEDRSINSYSGARPEPPPLSPREERSQRRRRNKEHRRRNRQKGKRNRRIFKLVWFVMVIFLGLATAQLLLMGMDDMLAIGRQSLSVTVEIPRDADTQTVAEILEEEGVIEEPAFFRLYSFLTKSDGYYQNGTFELRTDMDYEALINQLQSNTARVDTVRITFPEGLNVQEVAQLLEENGVCTAEDALAAADSDELDGFDLISAISNGDERYYKLEGYLFPDTYEFYRDEDPVDALSRLVRNTDRKLTQDMRDQIAAMDMTVDEILTIASIIEAEAADEEDMYIISSILHNRLENGVETGTAQLGCDSTVYYPYRTAELAPEGFTSTYNTYQITGLPPGPICNPSLAAIEAAITPADTNYYYFCHDADGNAYYAETSSGHQQNLERAGLA</sequence>
<reference evidence="9" key="1">
    <citation type="submission" date="2020-10" db="EMBL/GenBank/DDBJ databases">
        <authorList>
            <person name="Gilroy R."/>
        </authorList>
    </citation>
    <scope>NUCLEOTIDE SEQUENCE</scope>
    <source>
        <strain evidence="9">ChiSjej1B19-7085</strain>
    </source>
</reference>
<comment type="caution">
    <text evidence="9">The sequence shown here is derived from an EMBL/GenBank/DDBJ whole genome shotgun (WGS) entry which is preliminary data.</text>
</comment>
<dbReference type="GO" id="GO:0005886">
    <property type="term" value="C:plasma membrane"/>
    <property type="evidence" value="ECO:0007669"/>
    <property type="project" value="UniProtKB-SubCell"/>
</dbReference>
<evidence type="ECO:0000256" key="8">
    <source>
        <dbReference type="SAM" id="MobiDB-lite"/>
    </source>
</evidence>
<evidence type="ECO:0000256" key="4">
    <source>
        <dbReference type="ARBA" id="ARBA00023136"/>
    </source>
</evidence>
<dbReference type="GO" id="GO:0009252">
    <property type="term" value="P:peptidoglycan biosynthetic process"/>
    <property type="evidence" value="ECO:0007669"/>
    <property type="project" value="UniProtKB-UniRule"/>
</dbReference>